<dbReference type="Proteomes" id="UP000193498">
    <property type="component" value="Unassembled WGS sequence"/>
</dbReference>
<feature type="compositionally biased region" description="Low complexity" evidence="10">
    <location>
        <begin position="303"/>
        <end position="318"/>
    </location>
</feature>
<dbReference type="GO" id="GO:0006357">
    <property type="term" value="P:regulation of transcription by RNA polymerase II"/>
    <property type="evidence" value="ECO:0007669"/>
    <property type="project" value="InterPro"/>
</dbReference>
<dbReference type="EMBL" id="MCFE01000570">
    <property type="protein sequence ID" value="ORX86392.1"/>
    <property type="molecule type" value="Genomic_DNA"/>
</dbReference>
<evidence type="ECO:0000313" key="12">
    <source>
        <dbReference type="EMBL" id="ORX86392.1"/>
    </source>
</evidence>
<dbReference type="AlphaFoldDB" id="A0A1Y1XL05"/>
<keyword evidence="7 9" id="KW-0539">Nucleus</keyword>
<comment type="subunit">
    <text evidence="9">Component of the Mediator complex.</text>
</comment>
<sequence length="1171" mass="132007">MVNNNGAEQTNGLTSNNEVEPTKSELDVPNGTLPNNDEMEQVMHNMVPLRLIIERLVNQAYADLQNLTEVLPGMPIVERKRAILEYSLNTRQQFVKLLVLVKWAVNADKVQQCQNIIGFLQKQNEAFARTVDALYGIYTTMSQARVRNYDILTAIDVLTTGTYQRLPTIIRSHYIPLDPMEDNDVAGTLSKLNDLIRVRMICRETLPSPMNKYKIVNGRVVFRVEHEFEVSLTLFGAEEDVPWHIISLDILVCSEKSKVATDMDTSLTDYQIRNLIVNAQQKLIPQPPNPQKPSGPETEEGQEQPTEPSNPEESPESLKLPTYPMVRLHLLPFDAARSSLFTGNSLFTNSHNLSQMFNCGCSKALHLAKSRWAENLIVEINQFRTSIKLKYWCKRPPTTWSSVQYSSQQTTLTNCIEISVVNLEEYTPSQTEEDDVEGTSRSDTEDDTPSLKYPKGVLRVRCEGGADTDGKMIDTFEINPGELDVESLLMRIAELHARAVITRFRDILLNSSFVSNRIEFTKNDLEILDEQHVGTSKGQSSTCGLQVRYRQDRYLTLNVDIRTGRVVIGMSDKVMHDSDAKLRALEEKLNESFVKLPNLLLELKYATLIDDVENMARYLGLEPYPILPLRNEDIAKFGTTRSRMLYLQFTQHPSYYLVVSIVEDALNFRLISLGSPLSGSHLMTLASSVQLDLTSLLRQHQISTQATGQDSNTTHSPGSNARLPSKEVNELTIDLGLLSKIDSFCRARISFEKLEKQLTGLGIEFKYIQPIPLECDAADFCAQDSANPISQVPFMQIKPQDIPLRTKGASCSEIVSGSLNIRLADWYASGKSTCQVSMETRILSQSTPSIQDADQDAAKRLHFDHESRVLSFKYSDFDSCISQFLNDWETVIMVTLLAKQTYTTVNYFDLTLLKASYGKERFTIAIRWKSPNGTGSSRGHYKLALEENLGQIKQKNPHRKLRFCLEDYLNQTKDLKKLITLLNDTLPLLRALDELQRKRNAKDTFGKGLTIIPRHATHIRLQFPAKYVIDIRMSSATRLYISDAAYSFFEPPNTTPKKLGLPSPAHFPGDQAKVLLSRSHINPQPIPEFGQFIAHVGQALSQQSQYSQDEHAVVIPLQHGFVCGMSVSSFVLNELNSFIERTESTAAPTSAEISTKPPTQNLHSENPIEIV</sequence>
<feature type="compositionally biased region" description="Polar residues" evidence="10">
    <location>
        <begin position="1"/>
        <end position="19"/>
    </location>
</feature>
<feature type="region of interest" description="Disordered" evidence="10">
    <location>
        <begin position="1144"/>
        <end position="1171"/>
    </location>
</feature>
<keyword evidence="6 9" id="KW-0804">Transcription</keyword>
<feature type="compositionally biased region" description="Polar residues" evidence="10">
    <location>
        <begin position="1144"/>
        <end position="1164"/>
    </location>
</feature>
<dbReference type="GO" id="GO:0070847">
    <property type="term" value="C:core mediator complex"/>
    <property type="evidence" value="ECO:0007669"/>
    <property type="project" value="TreeGrafter"/>
</dbReference>
<comment type="subcellular location">
    <subcellularLocation>
        <location evidence="1 9">Nucleus</location>
    </subcellularLocation>
</comment>
<comment type="caution">
    <text evidence="12">The sequence shown here is derived from an EMBL/GenBank/DDBJ whole genome shotgun (WGS) entry which is preliminary data.</text>
</comment>
<evidence type="ECO:0000256" key="3">
    <source>
        <dbReference type="ARBA" id="ARBA00019619"/>
    </source>
</evidence>
<proteinExistence type="inferred from homology"/>
<evidence type="ECO:0000256" key="4">
    <source>
        <dbReference type="ARBA" id="ARBA00023015"/>
    </source>
</evidence>
<organism evidence="12 13">
    <name type="scientific">Basidiobolus meristosporus CBS 931.73</name>
    <dbReference type="NCBI Taxonomy" id="1314790"/>
    <lineage>
        <taxon>Eukaryota</taxon>
        <taxon>Fungi</taxon>
        <taxon>Fungi incertae sedis</taxon>
        <taxon>Zoopagomycota</taxon>
        <taxon>Entomophthoromycotina</taxon>
        <taxon>Basidiobolomycetes</taxon>
        <taxon>Basidiobolales</taxon>
        <taxon>Basidiobolaceae</taxon>
        <taxon>Basidiobolus</taxon>
    </lineage>
</organism>
<reference evidence="12 13" key="1">
    <citation type="submission" date="2016-07" db="EMBL/GenBank/DDBJ databases">
        <title>Pervasive Adenine N6-methylation of Active Genes in Fungi.</title>
        <authorList>
            <consortium name="DOE Joint Genome Institute"/>
            <person name="Mondo S.J."/>
            <person name="Dannebaum R.O."/>
            <person name="Kuo R.C."/>
            <person name="Labutti K."/>
            <person name="Haridas S."/>
            <person name="Kuo A."/>
            <person name="Salamov A."/>
            <person name="Ahrendt S.R."/>
            <person name="Lipzen A."/>
            <person name="Sullivan W."/>
            <person name="Andreopoulos W.B."/>
            <person name="Clum A."/>
            <person name="Lindquist E."/>
            <person name="Daum C."/>
            <person name="Ramamoorthy G.K."/>
            <person name="Gryganskyi A."/>
            <person name="Culley D."/>
            <person name="Magnuson J.K."/>
            <person name="James T.Y."/>
            <person name="O'Malley M.A."/>
            <person name="Stajich J.E."/>
            <person name="Spatafora J.W."/>
            <person name="Visel A."/>
            <person name="Grigoriev I.V."/>
        </authorList>
    </citation>
    <scope>NUCLEOTIDE SEQUENCE [LARGE SCALE GENOMIC DNA]</scope>
    <source>
        <strain evidence="12 13">CBS 931.73</strain>
    </source>
</reference>
<dbReference type="InParanoid" id="A0A1Y1XL05"/>
<feature type="region of interest" description="Disordered" evidence="10">
    <location>
        <begin position="283"/>
        <end position="318"/>
    </location>
</feature>
<evidence type="ECO:0000256" key="1">
    <source>
        <dbReference type="ARBA" id="ARBA00004123"/>
    </source>
</evidence>
<dbReference type="InterPro" id="IPR013947">
    <property type="entry name" value="Mediator_Med14"/>
</dbReference>
<evidence type="ECO:0000256" key="5">
    <source>
        <dbReference type="ARBA" id="ARBA00023159"/>
    </source>
</evidence>
<keyword evidence="5 9" id="KW-0010">Activator</keyword>
<feature type="region of interest" description="Disordered" evidence="10">
    <location>
        <begin position="427"/>
        <end position="452"/>
    </location>
</feature>
<evidence type="ECO:0000256" key="7">
    <source>
        <dbReference type="ARBA" id="ARBA00023242"/>
    </source>
</evidence>
<evidence type="ECO:0000256" key="9">
    <source>
        <dbReference type="RuleBase" id="RU365082"/>
    </source>
</evidence>
<feature type="domain" description="Mediator complex subunit MED14 N-terminal" evidence="11">
    <location>
        <begin position="46"/>
        <end position="235"/>
    </location>
</feature>
<dbReference type="GO" id="GO:0003712">
    <property type="term" value="F:transcription coregulator activity"/>
    <property type="evidence" value="ECO:0007669"/>
    <property type="project" value="UniProtKB-UniRule"/>
</dbReference>
<protein>
    <recommendedName>
        <fullName evidence="3 9">Mediator of RNA polymerase II transcription subunit 14</fullName>
    </recommendedName>
    <alternativeName>
        <fullName evidence="8 9">Mediator complex subunit 14</fullName>
    </alternativeName>
</protein>
<evidence type="ECO:0000256" key="8">
    <source>
        <dbReference type="ARBA" id="ARBA00032007"/>
    </source>
</evidence>
<dbReference type="PANTHER" id="PTHR12809">
    <property type="entry name" value="MEDIATOR COMPLEX SUBUNIT"/>
    <property type="match status" value="1"/>
</dbReference>
<keyword evidence="4 9" id="KW-0805">Transcription regulation</keyword>
<feature type="region of interest" description="Disordered" evidence="10">
    <location>
        <begin position="1"/>
        <end position="31"/>
    </location>
</feature>
<evidence type="ECO:0000256" key="2">
    <source>
        <dbReference type="ARBA" id="ARBA00007813"/>
    </source>
</evidence>
<dbReference type="PANTHER" id="PTHR12809:SF2">
    <property type="entry name" value="MEDIATOR OF RNA POLYMERASE II TRANSCRIPTION SUBUNIT 14"/>
    <property type="match status" value="1"/>
</dbReference>
<keyword evidence="13" id="KW-1185">Reference proteome</keyword>
<dbReference type="InterPro" id="IPR055122">
    <property type="entry name" value="Med14_N"/>
</dbReference>
<comment type="function">
    <text evidence="9">Component of the Mediator complex, a coactivator involved in the regulated transcription of nearly all RNA polymerase II-dependent genes. Mediator functions as a bridge to convey information from gene-specific regulatory proteins to the basal RNA polymerase II transcription machinery. Mediator is recruited to promoters by direct interactions with regulatory proteins and serves as a scaffold for the assembly of a functional preinitiation complex with RNA polymerase II and the general transcription factors.</text>
</comment>
<feature type="region of interest" description="Disordered" evidence="10">
    <location>
        <begin position="704"/>
        <end position="723"/>
    </location>
</feature>
<evidence type="ECO:0000256" key="10">
    <source>
        <dbReference type="SAM" id="MobiDB-lite"/>
    </source>
</evidence>
<feature type="compositionally biased region" description="Polar residues" evidence="10">
    <location>
        <begin position="704"/>
        <end position="719"/>
    </location>
</feature>
<dbReference type="Pfam" id="PF08638">
    <property type="entry name" value="Med14"/>
    <property type="match status" value="1"/>
</dbReference>
<dbReference type="STRING" id="1314790.A0A1Y1XL05"/>
<dbReference type="GO" id="GO:0016592">
    <property type="term" value="C:mediator complex"/>
    <property type="evidence" value="ECO:0007669"/>
    <property type="project" value="UniProtKB-UniRule"/>
</dbReference>
<name>A0A1Y1XL05_9FUNG</name>
<evidence type="ECO:0000313" key="13">
    <source>
        <dbReference type="Proteomes" id="UP000193498"/>
    </source>
</evidence>
<accession>A0A1Y1XL05</accession>
<evidence type="ECO:0000256" key="6">
    <source>
        <dbReference type="ARBA" id="ARBA00023163"/>
    </source>
</evidence>
<gene>
    <name evidence="12" type="ORF">K493DRAFT_307081</name>
</gene>
<evidence type="ECO:0000259" key="11">
    <source>
        <dbReference type="Pfam" id="PF08638"/>
    </source>
</evidence>
<dbReference type="OrthoDB" id="205099at2759"/>
<comment type="similarity">
    <text evidence="2 9">Belongs to the Mediator complex subunit 14 family.</text>
</comment>